<gene>
    <name evidence="1" type="ORF">Glove_258g52</name>
</gene>
<sequence length="133" mass="15306">MNPKVLQKSLGVGNDCHLLERVWNGVLPCINASSSYVGAVFGSDFYNWAIKLLQDRGKNINKDFKRWSIFDMRNNKKKPLEQKGKDVIYVFCNENFESVQLIYSDGTKDYVQLLGEEENLLGYDILKFLDNST</sequence>
<evidence type="ECO:0000313" key="1">
    <source>
        <dbReference type="EMBL" id="RHZ71457.1"/>
    </source>
</evidence>
<protein>
    <submittedName>
        <fullName evidence="1">Uncharacterized protein</fullName>
    </submittedName>
</protein>
<dbReference type="STRING" id="1348612.A0A397I9C9"/>
<organism evidence="1 2">
    <name type="scientific">Diversispora epigaea</name>
    <dbReference type="NCBI Taxonomy" id="1348612"/>
    <lineage>
        <taxon>Eukaryota</taxon>
        <taxon>Fungi</taxon>
        <taxon>Fungi incertae sedis</taxon>
        <taxon>Mucoromycota</taxon>
        <taxon>Glomeromycotina</taxon>
        <taxon>Glomeromycetes</taxon>
        <taxon>Diversisporales</taxon>
        <taxon>Diversisporaceae</taxon>
        <taxon>Diversispora</taxon>
    </lineage>
</organism>
<proteinExistence type="predicted"/>
<keyword evidence="2" id="KW-1185">Reference proteome</keyword>
<dbReference type="EMBL" id="PQFF01000236">
    <property type="protein sequence ID" value="RHZ71457.1"/>
    <property type="molecule type" value="Genomic_DNA"/>
</dbReference>
<reference evidence="1 2" key="1">
    <citation type="submission" date="2018-08" db="EMBL/GenBank/DDBJ databases">
        <title>Genome and evolution of the arbuscular mycorrhizal fungus Diversispora epigaea (formerly Glomus versiforme) and its bacterial endosymbionts.</title>
        <authorList>
            <person name="Sun X."/>
            <person name="Fei Z."/>
            <person name="Harrison M."/>
        </authorList>
    </citation>
    <scope>NUCLEOTIDE SEQUENCE [LARGE SCALE GENOMIC DNA]</scope>
    <source>
        <strain evidence="1 2">IT104</strain>
    </source>
</reference>
<name>A0A397I9C9_9GLOM</name>
<dbReference type="AlphaFoldDB" id="A0A397I9C9"/>
<dbReference type="OrthoDB" id="2408259at2759"/>
<accession>A0A397I9C9</accession>
<comment type="caution">
    <text evidence="1">The sequence shown here is derived from an EMBL/GenBank/DDBJ whole genome shotgun (WGS) entry which is preliminary data.</text>
</comment>
<dbReference type="Proteomes" id="UP000266861">
    <property type="component" value="Unassembled WGS sequence"/>
</dbReference>
<evidence type="ECO:0000313" key="2">
    <source>
        <dbReference type="Proteomes" id="UP000266861"/>
    </source>
</evidence>